<comment type="similarity">
    <text evidence="1">Belongs to the UPF0065 (bug) family.</text>
</comment>
<proteinExistence type="inferred from homology"/>
<evidence type="ECO:0000313" key="3">
    <source>
        <dbReference type="EMBL" id="MDP5183902.1"/>
    </source>
</evidence>
<sequence>MSKKKLVAVFGATVLSLGLAACGDDAGSGGTSAAGEAESDYPTDDLRFVVSYAAGGPTDVAGRAVAAYMEEQFGVNVVVENVEGASGSLGTAEVARAEPDGYTIGMTTGSAVARVPLIEDVGYGLEDLDMIGVATFGPGLLIVREDGPYDTLEELVEAAEAAPGTINIATAGPSTPQHVELERLARDYGVEFSPVPFPGEAPAVTALLGGNVAGCFCSNAQTTIAQVDSGEFKVLATSSPETLPTMPDVPTFVESGYEEIVYGNSYYVLVVPAGTPEDIVSTLEEALKGALEDEATVTVIGEERLLEPFMGADDLRAMLEQEQETLQPILEELFAGN</sequence>
<dbReference type="Gene3D" id="3.40.190.10">
    <property type="entry name" value="Periplasmic binding protein-like II"/>
    <property type="match status" value="1"/>
</dbReference>
<dbReference type="RefSeq" id="WP_306000510.1">
    <property type="nucleotide sequence ID" value="NZ_JASNFN010000018.1"/>
</dbReference>
<dbReference type="PROSITE" id="PS51257">
    <property type="entry name" value="PROKAR_LIPOPROTEIN"/>
    <property type="match status" value="1"/>
</dbReference>
<evidence type="ECO:0000256" key="2">
    <source>
        <dbReference type="SAM" id="SignalP"/>
    </source>
</evidence>
<dbReference type="Pfam" id="PF03401">
    <property type="entry name" value="TctC"/>
    <property type="match status" value="1"/>
</dbReference>
<protein>
    <submittedName>
        <fullName evidence="3">Tripartite tricarboxylate transporter substrate binding protein</fullName>
    </submittedName>
</protein>
<dbReference type="Proteomes" id="UP001233673">
    <property type="component" value="Unassembled WGS sequence"/>
</dbReference>
<dbReference type="Gene3D" id="3.40.190.150">
    <property type="entry name" value="Bordetella uptake gene, domain 1"/>
    <property type="match status" value="1"/>
</dbReference>
<keyword evidence="4" id="KW-1185">Reference proteome</keyword>
<dbReference type="InterPro" id="IPR005064">
    <property type="entry name" value="BUG"/>
</dbReference>
<comment type="caution">
    <text evidence="3">The sequence shown here is derived from an EMBL/GenBank/DDBJ whole genome shotgun (WGS) entry which is preliminary data.</text>
</comment>
<name>A0ABT9IE87_9ACTN</name>
<organism evidence="3 4">
    <name type="scientific">Blastococcus carthaginiensis</name>
    <dbReference type="NCBI Taxonomy" id="3050034"/>
    <lineage>
        <taxon>Bacteria</taxon>
        <taxon>Bacillati</taxon>
        <taxon>Actinomycetota</taxon>
        <taxon>Actinomycetes</taxon>
        <taxon>Geodermatophilales</taxon>
        <taxon>Geodermatophilaceae</taxon>
        <taxon>Blastococcus</taxon>
    </lineage>
</organism>
<keyword evidence="2" id="KW-0732">Signal</keyword>
<dbReference type="PANTHER" id="PTHR42928:SF5">
    <property type="entry name" value="BLR1237 PROTEIN"/>
    <property type="match status" value="1"/>
</dbReference>
<feature type="chain" id="PRO_5045251894" evidence="2">
    <location>
        <begin position="21"/>
        <end position="337"/>
    </location>
</feature>
<gene>
    <name evidence="3" type="ORF">QOZ88_14785</name>
</gene>
<dbReference type="EMBL" id="JASNFN010000018">
    <property type="protein sequence ID" value="MDP5183902.1"/>
    <property type="molecule type" value="Genomic_DNA"/>
</dbReference>
<dbReference type="InterPro" id="IPR042100">
    <property type="entry name" value="Bug_dom1"/>
</dbReference>
<dbReference type="SUPFAM" id="SSF53850">
    <property type="entry name" value="Periplasmic binding protein-like II"/>
    <property type="match status" value="1"/>
</dbReference>
<reference evidence="4" key="1">
    <citation type="submission" date="2023-05" db="EMBL/GenBank/DDBJ databases">
        <title>Draft genome of Pseudofrankia sp. BMG5.37.</title>
        <authorList>
            <person name="Gtari M."/>
            <person name="Ghodhbane F."/>
            <person name="Sbissi I."/>
        </authorList>
    </citation>
    <scope>NUCLEOTIDE SEQUENCE [LARGE SCALE GENOMIC DNA]</scope>
    <source>
        <strain evidence="4">BMG 814</strain>
    </source>
</reference>
<feature type="signal peptide" evidence="2">
    <location>
        <begin position="1"/>
        <end position="20"/>
    </location>
</feature>
<evidence type="ECO:0000256" key="1">
    <source>
        <dbReference type="ARBA" id="ARBA00006987"/>
    </source>
</evidence>
<evidence type="ECO:0000313" key="4">
    <source>
        <dbReference type="Proteomes" id="UP001233673"/>
    </source>
</evidence>
<dbReference type="PANTHER" id="PTHR42928">
    <property type="entry name" value="TRICARBOXYLATE-BINDING PROTEIN"/>
    <property type="match status" value="1"/>
</dbReference>
<dbReference type="PIRSF" id="PIRSF017082">
    <property type="entry name" value="YflP"/>
    <property type="match status" value="1"/>
</dbReference>
<dbReference type="CDD" id="cd07012">
    <property type="entry name" value="PBP2_Bug_TTT"/>
    <property type="match status" value="1"/>
</dbReference>
<accession>A0ABT9IE87</accession>